<proteinExistence type="predicted"/>
<dbReference type="PANTHER" id="PTHR48081">
    <property type="entry name" value="AB HYDROLASE SUPERFAMILY PROTEIN C4A8.06C"/>
    <property type="match status" value="1"/>
</dbReference>
<name>A0AAW0DPF8_9AGAR</name>
<dbReference type="Pfam" id="PF07859">
    <property type="entry name" value="Abhydrolase_3"/>
    <property type="match status" value="1"/>
</dbReference>
<evidence type="ECO:0000259" key="3">
    <source>
        <dbReference type="Pfam" id="PF07859"/>
    </source>
</evidence>
<dbReference type="EMBL" id="JAYKXP010000010">
    <property type="protein sequence ID" value="KAK7053370.1"/>
    <property type="molecule type" value="Genomic_DNA"/>
</dbReference>
<comment type="caution">
    <text evidence="4">The sequence shown here is derived from an EMBL/GenBank/DDBJ whole genome shotgun (WGS) entry which is preliminary data.</text>
</comment>
<dbReference type="SUPFAM" id="SSF53474">
    <property type="entry name" value="alpha/beta-Hydrolases"/>
    <property type="match status" value="1"/>
</dbReference>
<gene>
    <name evidence="4" type="ORF">VNI00_003996</name>
</gene>
<keyword evidence="2" id="KW-1133">Transmembrane helix</keyword>
<protein>
    <recommendedName>
        <fullName evidence="3">Alpha/beta hydrolase fold-3 domain-containing protein</fullName>
    </recommendedName>
</protein>
<organism evidence="4 5">
    <name type="scientific">Paramarasmius palmivorus</name>
    <dbReference type="NCBI Taxonomy" id="297713"/>
    <lineage>
        <taxon>Eukaryota</taxon>
        <taxon>Fungi</taxon>
        <taxon>Dikarya</taxon>
        <taxon>Basidiomycota</taxon>
        <taxon>Agaricomycotina</taxon>
        <taxon>Agaricomycetes</taxon>
        <taxon>Agaricomycetidae</taxon>
        <taxon>Agaricales</taxon>
        <taxon>Marasmiineae</taxon>
        <taxon>Marasmiaceae</taxon>
        <taxon>Paramarasmius</taxon>
    </lineage>
</organism>
<evidence type="ECO:0000256" key="2">
    <source>
        <dbReference type="SAM" id="Phobius"/>
    </source>
</evidence>
<evidence type="ECO:0000313" key="4">
    <source>
        <dbReference type="EMBL" id="KAK7053370.1"/>
    </source>
</evidence>
<evidence type="ECO:0000313" key="5">
    <source>
        <dbReference type="Proteomes" id="UP001383192"/>
    </source>
</evidence>
<keyword evidence="2" id="KW-0472">Membrane</keyword>
<feature type="domain" description="Alpha/beta hydrolase fold-3" evidence="3">
    <location>
        <begin position="163"/>
        <end position="399"/>
    </location>
</feature>
<dbReference type="GO" id="GO:0016787">
    <property type="term" value="F:hydrolase activity"/>
    <property type="evidence" value="ECO:0007669"/>
    <property type="project" value="UniProtKB-KW"/>
</dbReference>
<keyword evidence="1" id="KW-0378">Hydrolase</keyword>
<reference evidence="4 5" key="1">
    <citation type="submission" date="2024-01" db="EMBL/GenBank/DDBJ databases">
        <title>A draft genome for a cacao thread blight-causing isolate of Paramarasmius palmivorus.</title>
        <authorList>
            <person name="Baruah I.K."/>
            <person name="Bukari Y."/>
            <person name="Amoako-Attah I."/>
            <person name="Meinhardt L.W."/>
            <person name="Bailey B.A."/>
            <person name="Cohen S.P."/>
        </authorList>
    </citation>
    <scope>NUCLEOTIDE SEQUENCE [LARGE SCALE GENOMIC DNA]</scope>
    <source>
        <strain evidence="4 5">GH-12</strain>
    </source>
</reference>
<dbReference type="Gene3D" id="3.40.50.1820">
    <property type="entry name" value="alpha/beta hydrolase"/>
    <property type="match status" value="1"/>
</dbReference>
<keyword evidence="2" id="KW-0812">Transmembrane</keyword>
<dbReference type="Proteomes" id="UP001383192">
    <property type="component" value="Unassembled WGS sequence"/>
</dbReference>
<keyword evidence="5" id="KW-1185">Reference proteome</keyword>
<dbReference type="PANTHER" id="PTHR48081:SF8">
    <property type="entry name" value="ALPHA_BETA HYDROLASE FOLD-3 DOMAIN-CONTAINING PROTEIN-RELATED"/>
    <property type="match status" value="1"/>
</dbReference>
<feature type="transmembrane region" description="Helical" evidence="2">
    <location>
        <begin position="12"/>
        <end position="33"/>
    </location>
</feature>
<dbReference type="AlphaFoldDB" id="A0AAW0DPF8"/>
<accession>A0AAW0DPF8</accession>
<sequence length="422" mass="47590">MAYEYRWQPAKTLYLTLQVLFTLFIRIPIWMMVAIPRQVELFARFMTSDNVLPLFRIWRPTPSRSYVRTLLIQTIRQVVKIMNKTGPLTHEPNYRNLEESEDAEGVWVDPTPELITGDLKLWALVAAVQPARIPGYIYHRKSRGSKDIEAAPYSITSPGKIILSFHGGSYTTGTAHPRGSYAAICRALLEETDSSVKYVFALEYRVSSAHPLEPLNPFPAALIDALAGYNYLVNVRGITASDIIIEGDSAGGNLAYALTRYLVEQRGLSGLPPPPGGLLLFSPYCDVGLSHDHPRFQSVERGILQADYVPAHHGMDYPKEAFIGPHGMGAADINSYISPASMHKMMKVDFHGFPKTFICAGEYEILISQIRLLRDRMLRDLGTTTVTYHEGQDETHDYLILPWKEPARYETLEHVTHWIKSL</sequence>
<dbReference type="InterPro" id="IPR050300">
    <property type="entry name" value="GDXG_lipolytic_enzyme"/>
</dbReference>
<evidence type="ECO:0000256" key="1">
    <source>
        <dbReference type="ARBA" id="ARBA00022801"/>
    </source>
</evidence>
<dbReference type="InterPro" id="IPR029058">
    <property type="entry name" value="AB_hydrolase_fold"/>
</dbReference>
<dbReference type="InterPro" id="IPR013094">
    <property type="entry name" value="AB_hydrolase_3"/>
</dbReference>